<name>A6HTY4_RAT</name>
<reference evidence="1 2" key="1">
    <citation type="submission" date="2005-07" db="EMBL/GenBank/DDBJ databases">
        <authorList>
            <person name="Mural R.J."/>
            <person name="Li P.W."/>
            <person name="Adams M.D."/>
            <person name="Amanatides P.G."/>
            <person name="Baden-Tillson H."/>
            <person name="Barnstead M."/>
            <person name="Chin S.H."/>
            <person name="Dew I."/>
            <person name="Evans C.A."/>
            <person name="Ferriera S."/>
            <person name="Flanigan M."/>
            <person name="Fosler C."/>
            <person name="Glodek A."/>
            <person name="Gu Z."/>
            <person name="Holt R.A."/>
            <person name="Jennings D."/>
            <person name="Kraft C.L."/>
            <person name="Lu F."/>
            <person name="Nguyen T."/>
            <person name="Nusskern D.R."/>
            <person name="Pfannkoch C.M."/>
            <person name="Sitter C."/>
            <person name="Sutton G.G."/>
            <person name="Venter J.C."/>
            <person name="Wang Z."/>
            <person name="Woodage T."/>
            <person name="Zheng X.H."/>
            <person name="Zhong F."/>
        </authorList>
    </citation>
    <scope>NUCLEOTIDE SEQUENCE [LARGE SCALE GENOMIC DNA]</scope>
    <source>
        <strain>BN</strain>
        <strain evidence="2">Sprague-Dawley</strain>
    </source>
</reference>
<dbReference type="Proteomes" id="UP000234681">
    <property type="component" value="Chromosome 15"/>
</dbReference>
<gene>
    <name evidence="1" type="ORF">rCG_36855</name>
</gene>
<dbReference type="AlphaFoldDB" id="A6HTY4"/>
<accession>A6HTY4</accession>
<evidence type="ECO:0000313" key="2">
    <source>
        <dbReference type="Proteomes" id="UP000234681"/>
    </source>
</evidence>
<protein>
    <submittedName>
        <fullName evidence="1">RCG36855</fullName>
    </submittedName>
</protein>
<evidence type="ECO:0000313" key="1">
    <source>
        <dbReference type="EMBL" id="EDM02347.1"/>
    </source>
</evidence>
<organism evidence="1 2">
    <name type="scientific">Rattus norvegicus</name>
    <name type="common">Rat</name>
    <dbReference type="NCBI Taxonomy" id="10116"/>
    <lineage>
        <taxon>Eukaryota</taxon>
        <taxon>Metazoa</taxon>
        <taxon>Chordata</taxon>
        <taxon>Craniata</taxon>
        <taxon>Vertebrata</taxon>
        <taxon>Euteleostomi</taxon>
        <taxon>Mammalia</taxon>
        <taxon>Eutheria</taxon>
        <taxon>Euarchontoglires</taxon>
        <taxon>Glires</taxon>
        <taxon>Rodentia</taxon>
        <taxon>Myomorpha</taxon>
        <taxon>Muroidea</taxon>
        <taxon>Muridae</taxon>
        <taxon>Murinae</taxon>
        <taxon>Rattus</taxon>
    </lineage>
</organism>
<proteinExistence type="predicted"/>
<dbReference type="EMBL" id="CH473951">
    <property type="protein sequence ID" value="EDM02347.1"/>
    <property type="molecule type" value="Genomic_DNA"/>
</dbReference>
<sequence length="48" mass="5318">MKGLSSLCQALSVLQSSTVAWSILSDKLPKVQSTVFDWVLTGDLFRFN</sequence>